<keyword evidence="3" id="KW-1185">Reference proteome</keyword>
<feature type="region of interest" description="Disordered" evidence="1">
    <location>
        <begin position="117"/>
        <end position="177"/>
    </location>
</feature>
<comment type="caution">
    <text evidence="2">The sequence shown here is derived from an EMBL/GenBank/DDBJ whole genome shotgun (WGS) entry which is preliminary data.</text>
</comment>
<feature type="compositionally biased region" description="Polar residues" evidence="1">
    <location>
        <begin position="117"/>
        <end position="140"/>
    </location>
</feature>
<feature type="compositionally biased region" description="Basic residues" evidence="1">
    <location>
        <begin position="159"/>
        <end position="170"/>
    </location>
</feature>
<sequence length="177" mass="19828">MATKNTLTDEFAENFLNCERFKFTWSRRDIDLVRRSLGQYIMSLAVANPTKPEEEIWSDIVACGEQDIEICIIDEEQNKYVTAGSQTLSNASRSDAGNMSNGEAFDEDKTEICNLNEQTTQSGSKTASKVTTSSDGNTTHIKTRKAVSKTSSEAPRLSRGNKRRNNKRRFLCCADTH</sequence>
<dbReference type="AlphaFoldDB" id="A0A9D4BH65"/>
<proteinExistence type="predicted"/>
<evidence type="ECO:0000313" key="3">
    <source>
        <dbReference type="Proteomes" id="UP000828390"/>
    </source>
</evidence>
<gene>
    <name evidence="2" type="ORF">DPMN_082308</name>
</gene>
<organism evidence="2 3">
    <name type="scientific">Dreissena polymorpha</name>
    <name type="common">Zebra mussel</name>
    <name type="synonym">Mytilus polymorpha</name>
    <dbReference type="NCBI Taxonomy" id="45954"/>
    <lineage>
        <taxon>Eukaryota</taxon>
        <taxon>Metazoa</taxon>
        <taxon>Spiralia</taxon>
        <taxon>Lophotrochozoa</taxon>
        <taxon>Mollusca</taxon>
        <taxon>Bivalvia</taxon>
        <taxon>Autobranchia</taxon>
        <taxon>Heteroconchia</taxon>
        <taxon>Euheterodonta</taxon>
        <taxon>Imparidentia</taxon>
        <taxon>Neoheterodontei</taxon>
        <taxon>Myida</taxon>
        <taxon>Dreissenoidea</taxon>
        <taxon>Dreissenidae</taxon>
        <taxon>Dreissena</taxon>
    </lineage>
</organism>
<protein>
    <submittedName>
        <fullName evidence="2">Uncharacterized protein</fullName>
    </submittedName>
</protein>
<reference evidence="2" key="1">
    <citation type="journal article" date="2019" name="bioRxiv">
        <title>The Genome of the Zebra Mussel, Dreissena polymorpha: A Resource for Invasive Species Research.</title>
        <authorList>
            <person name="McCartney M.A."/>
            <person name="Auch B."/>
            <person name="Kono T."/>
            <person name="Mallez S."/>
            <person name="Zhang Y."/>
            <person name="Obille A."/>
            <person name="Becker A."/>
            <person name="Abrahante J.E."/>
            <person name="Garbe J."/>
            <person name="Badalamenti J.P."/>
            <person name="Herman A."/>
            <person name="Mangelson H."/>
            <person name="Liachko I."/>
            <person name="Sullivan S."/>
            <person name="Sone E.D."/>
            <person name="Koren S."/>
            <person name="Silverstein K.A.T."/>
            <person name="Beckman K.B."/>
            <person name="Gohl D.M."/>
        </authorList>
    </citation>
    <scope>NUCLEOTIDE SEQUENCE</scope>
    <source>
        <strain evidence="2">Duluth1</strain>
        <tissue evidence="2">Whole animal</tissue>
    </source>
</reference>
<evidence type="ECO:0000313" key="2">
    <source>
        <dbReference type="EMBL" id="KAH3694867.1"/>
    </source>
</evidence>
<reference evidence="2" key="2">
    <citation type="submission" date="2020-11" db="EMBL/GenBank/DDBJ databases">
        <authorList>
            <person name="McCartney M.A."/>
            <person name="Auch B."/>
            <person name="Kono T."/>
            <person name="Mallez S."/>
            <person name="Becker A."/>
            <person name="Gohl D.M."/>
            <person name="Silverstein K.A.T."/>
            <person name="Koren S."/>
            <person name="Bechman K.B."/>
            <person name="Herman A."/>
            <person name="Abrahante J.E."/>
            <person name="Garbe J."/>
        </authorList>
    </citation>
    <scope>NUCLEOTIDE SEQUENCE</scope>
    <source>
        <strain evidence="2">Duluth1</strain>
        <tissue evidence="2">Whole animal</tissue>
    </source>
</reference>
<evidence type="ECO:0000256" key="1">
    <source>
        <dbReference type="SAM" id="MobiDB-lite"/>
    </source>
</evidence>
<dbReference type="EMBL" id="JAIWYP010000016">
    <property type="protein sequence ID" value="KAH3694867.1"/>
    <property type="molecule type" value="Genomic_DNA"/>
</dbReference>
<accession>A0A9D4BH65</accession>
<name>A0A9D4BH65_DREPO</name>
<dbReference type="Proteomes" id="UP000828390">
    <property type="component" value="Unassembled WGS sequence"/>
</dbReference>